<dbReference type="EMBL" id="NBIV01000112">
    <property type="protein sequence ID" value="PXF43764.1"/>
    <property type="molecule type" value="Genomic_DNA"/>
</dbReference>
<sequence length="262" mass="29720">MSSAAFVSNSPLLRQRRRSHAGARVLCSRHSPPTPPSTQLLSRLDALTERTNTVKCPFWRRRFTDTLDAIRQVLTWAILTRHKSILPSSLLPCAPTTAKTPNLPIDTCLTLIQEDFEKRQYYITGRLTTEIYRDDCLFDGPDPDVPVRGLQKYTSATAGLFCRRLSNVQLIHIQVLDQNRISAEWRLEGALNLPWKPTIKPYTGCTIYTFDQQRLVKSHVETWSVTALDAFVSVVFKRFGAPPAASIEQILEQRAASDPKQR</sequence>
<dbReference type="AlphaFoldDB" id="A0A2V3INX2"/>
<dbReference type="Pfam" id="PF10184">
    <property type="entry name" value="DUF2358"/>
    <property type="match status" value="1"/>
</dbReference>
<dbReference type="OrthoDB" id="348976at2759"/>
<dbReference type="InterPro" id="IPR032710">
    <property type="entry name" value="NTF2-like_dom_sf"/>
</dbReference>
<dbReference type="STRING" id="448386.A0A2V3INX2"/>
<organism evidence="1 2">
    <name type="scientific">Gracilariopsis chorda</name>
    <dbReference type="NCBI Taxonomy" id="448386"/>
    <lineage>
        <taxon>Eukaryota</taxon>
        <taxon>Rhodophyta</taxon>
        <taxon>Florideophyceae</taxon>
        <taxon>Rhodymeniophycidae</taxon>
        <taxon>Gracilariales</taxon>
        <taxon>Gracilariaceae</taxon>
        <taxon>Gracilariopsis</taxon>
    </lineage>
</organism>
<dbReference type="InterPro" id="IPR018790">
    <property type="entry name" value="DUF2358"/>
</dbReference>
<evidence type="ECO:0000313" key="1">
    <source>
        <dbReference type="EMBL" id="PXF43764.1"/>
    </source>
</evidence>
<reference evidence="1 2" key="1">
    <citation type="journal article" date="2018" name="Mol. Biol. Evol.">
        <title>Analysis of the draft genome of the red seaweed Gracilariopsis chorda provides insights into genome size evolution in Rhodophyta.</title>
        <authorList>
            <person name="Lee J."/>
            <person name="Yang E.C."/>
            <person name="Graf L."/>
            <person name="Yang J.H."/>
            <person name="Qiu H."/>
            <person name="Zel Zion U."/>
            <person name="Chan C.X."/>
            <person name="Stephens T.G."/>
            <person name="Weber A.P.M."/>
            <person name="Boo G.H."/>
            <person name="Boo S.M."/>
            <person name="Kim K.M."/>
            <person name="Shin Y."/>
            <person name="Jung M."/>
            <person name="Lee S.J."/>
            <person name="Yim H.S."/>
            <person name="Lee J.H."/>
            <person name="Bhattacharya D."/>
            <person name="Yoon H.S."/>
        </authorList>
    </citation>
    <scope>NUCLEOTIDE SEQUENCE [LARGE SCALE GENOMIC DNA]</scope>
    <source>
        <strain evidence="1 2">SKKU-2015</strain>
        <tissue evidence="1">Whole body</tissue>
    </source>
</reference>
<dbReference type="PANTHER" id="PTHR34123">
    <property type="entry name" value="OS04G0578200 PROTEIN"/>
    <property type="match status" value="1"/>
</dbReference>
<dbReference type="PANTHER" id="PTHR34123:SF3">
    <property type="entry name" value="SNOAL-LIKE DOMAIN-CONTAINING PROTEIN"/>
    <property type="match status" value="1"/>
</dbReference>
<gene>
    <name evidence="1" type="ORF">BWQ96_06496</name>
</gene>
<accession>A0A2V3INX2</accession>
<evidence type="ECO:0000313" key="2">
    <source>
        <dbReference type="Proteomes" id="UP000247409"/>
    </source>
</evidence>
<name>A0A2V3INX2_9FLOR</name>
<comment type="caution">
    <text evidence="1">The sequence shown here is derived from an EMBL/GenBank/DDBJ whole genome shotgun (WGS) entry which is preliminary data.</text>
</comment>
<dbReference type="Proteomes" id="UP000247409">
    <property type="component" value="Unassembled WGS sequence"/>
</dbReference>
<dbReference type="SUPFAM" id="SSF54427">
    <property type="entry name" value="NTF2-like"/>
    <property type="match status" value="1"/>
</dbReference>
<protein>
    <submittedName>
        <fullName evidence="1">Uncharacterized protein</fullName>
    </submittedName>
</protein>
<proteinExistence type="predicted"/>
<keyword evidence="2" id="KW-1185">Reference proteome</keyword>